<evidence type="ECO:0000256" key="7">
    <source>
        <dbReference type="ARBA" id="ARBA00023136"/>
    </source>
</evidence>
<feature type="transmembrane region" description="Helical" evidence="8">
    <location>
        <begin position="100"/>
        <end position="128"/>
    </location>
</feature>
<dbReference type="GO" id="GO:0005886">
    <property type="term" value="C:plasma membrane"/>
    <property type="evidence" value="ECO:0007669"/>
    <property type="project" value="UniProtKB-SubCell"/>
</dbReference>
<evidence type="ECO:0000256" key="6">
    <source>
        <dbReference type="ARBA" id="ARBA00022989"/>
    </source>
</evidence>
<dbReference type="Pfam" id="PF02040">
    <property type="entry name" value="ArsB"/>
    <property type="match status" value="1"/>
</dbReference>
<feature type="transmembrane region" description="Helical" evidence="8">
    <location>
        <begin position="250"/>
        <end position="267"/>
    </location>
</feature>
<dbReference type="GO" id="GO:0015105">
    <property type="term" value="F:arsenite transmembrane transporter activity"/>
    <property type="evidence" value="ECO:0007669"/>
    <property type="project" value="InterPro"/>
</dbReference>
<sequence>MSSTLIFAILIFVATLVLVIWQPRGLNIGWSAMGGAVIALLVGVVEFSDVIEVTEIVWNATLAFVAIILISLILDEIGLFEWAALHMARFAQGNGIKMFVYISILGAIVAALFANDGAALILTPIVLAMVRNLNFKEKMIFPFIMASGFIADTTSLPFIVSNLVNIVSADFFGIGFVEYASRMIIPNLFSLTATILVLLIYFRKNIPRSYDISKLGKPVDAIKDLKMFRLSWYVLGLLVIGYFTSEFIHVPVSFIAGIIAIFFIMMARQSSAVNTKKVIKGAPWDIVFFSIGMYVVVYGLGNAGLTSALASVIQTVAEEGLFVATIVMGFIAAFLSSIMNNMPTVMIDALAIAETNTSGVLREALVYANVVGSDLGPKITPIGSLATLVWLHVLSQKGVKISWGTYFKTGIILTIPILLITLIGLYLTLTIF</sequence>
<dbReference type="EMBL" id="RBZP01000003">
    <property type="protein sequence ID" value="RKQ34652.1"/>
    <property type="molecule type" value="Genomic_DNA"/>
</dbReference>
<proteinExistence type="inferred from homology"/>
<feature type="transmembrane region" description="Helical" evidence="8">
    <location>
        <begin position="227"/>
        <end position="244"/>
    </location>
</feature>
<dbReference type="PRINTS" id="PR00758">
    <property type="entry name" value="ARSENICPUMP"/>
</dbReference>
<accession>A0A495A4T0</accession>
<evidence type="ECO:0000313" key="10">
    <source>
        <dbReference type="Proteomes" id="UP000269301"/>
    </source>
</evidence>
<keyword evidence="3" id="KW-1003">Cell membrane</keyword>
<dbReference type="PANTHER" id="PTHR43302:SF5">
    <property type="entry name" value="TRANSPORTER ARSB-RELATED"/>
    <property type="match status" value="1"/>
</dbReference>
<dbReference type="AlphaFoldDB" id="A0A495A4T0"/>
<dbReference type="RefSeq" id="WP_121203685.1">
    <property type="nucleotide sequence ID" value="NZ_RBZP01000003.1"/>
</dbReference>
<keyword evidence="10" id="KW-1185">Reference proteome</keyword>
<evidence type="ECO:0000256" key="2">
    <source>
        <dbReference type="ARBA" id="ARBA00006433"/>
    </source>
</evidence>
<evidence type="ECO:0000313" key="9">
    <source>
        <dbReference type="EMBL" id="RKQ34652.1"/>
    </source>
</evidence>
<feature type="transmembrane region" description="Helical" evidence="8">
    <location>
        <begin position="57"/>
        <end position="80"/>
    </location>
</feature>
<keyword evidence="6 8" id="KW-1133">Transmembrane helix</keyword>
<keyword evidence="4 8" id="KW-0812">Transmembrane</keyword>
<dbReference type="InterPro" id="IPR000802">
    <property type="entry name" value="Arsenical_pump_ArsB"/>
</dbReference>
<feature type="transmembrane region" description="Helical" evidence="8">
    <location>
        <begin position="140"/>
        <end position="164"/>
    </location>
</feature>
<gene>
    <name evidence="9" type="ORF">D8M06_06945</name>
</gene>
<feature type="transmembrane region" description="Helical" evidence="8">
    <location>
        <begin position="279"/>
        <end position="300"/>
    </location>
</feature>
<dbReference type="GO" id="GO:0046685">
    <property type="term" value="P:response to arsenic-containing substance"/>
    <property type="evidence" value="ECO:0007669"/>
    <property type="project" value="UniProtKB-KW"/>
</dbReference>
<dbReference type="NCBIfam" id="TIGR00935">
    <property type="entry name" value="2a45"/>
    <property type="match status" value="1"/>
</dbReference>
<evidence type="ECO:0000256" key="5">
    <source>
        <dbReference type="ARBA" id="ARBA00022849"/>
    </source>
</evidence>
<comment type="similarity">
    <text evidence="2 8">Belongs to the ArsB family.</text>
</comment>
<reference evidence="9 10" key="1">
    <citation type="journal article" date="2016" name="Int. J. Syst. Evol. Microbiol.">
        <title>Oceanobacillus halophilus sp. nov., a novel moderately halophilic bacterium from a hypersaline lake.</title>
        <authorList>
            <person name="Amoozegar M.A."/>
            <person name="Bagheri M."/>
            <person name="Makhdoumi A."/>
            <person name="Nikou M.M."/>
            <person name="Fazeli S.A.S."/>
            <person name="Schumann P."/>
            <person name="Sproer C."/>
            <person name="Sanchez-Porro C."/>
            <person name="Ventosa A."/>
        </authorList>
    </citation>
    <scope>NUCLEOTIDE SEQUENCE [LARGE SCALE GENOMIC DNA]</scope>
    <source>
        <strain evidence="9 10">DSM 23996</strain>
    </source>
</reference>
<name>A0A495A4T0_9BACI</name>
<dbReference type="OrthoDB" id="9774335at2"/>
<keyword evidence="8" id="KW-0813">Transport</keyword>
<dbReference type="Proteomes" id="UP000269301">
    <property type="component" value="Unassembled WGS sequence"/>
</dbReference>
<comment type="caution">
    <text evidence="8">Lacks conserved residue(s) required for the propagation of feature annotation.</text>
</comment>
<evidence type="ECO:0000256" key="3">
    <source>
        <dbReference type="ARBA" id="ARBA00022475"/>
    </source>
</evidence>
<feature type="transmembrane region" description="Helical" evidence="8">
    <location>
        <begin position="28"/>
        <end position="45"/>
    </location>
</feature>
<dbReference type="PANTHER" id="PTHR43302">
    <property type="entry name" value="TRANSPORTER ARSB-RELATED"/>
    <property type="match status" value="1"/>
</dbReference>
<evidence type="ECO:0000256" key="8">
    <source>
        <dbReference type="RuleBase" id="RU004993"/>
    </source>
</evidence>
<feature type="transmembrane region" description="Helical" evidence="8">
    <location>
        <begin position="320"/>
        <end position="338"/>
    </location>
</feature>
<comment type="subcellular location">
    <subcellularLocation>
        <location evidence="1 8">Cell membrane</location>
        <topology evidence="1 8">Multi-pass membrane protein</topology>
    </subcellularLocation>
</comment>
<dbReference type="NCBIfam" id="NF011980">
    <property type="entry name" value="PRK15445.1"/>
    <property type="match status" value="1"/>
</dbReference>
<dbReference type="CDD" id="cd01118">
    <property type="entry name" value="ArsB_permease"/>
    <property type="match status" value="1"/>
</dbReference>
<feature type="transmembrane region" description="Helical" evidence="8">
    <location>
        <begin position="184"/>
        <end position="202"/>
    </location>
</feature>
<keyword evidence="5 8" id="KW-0059">Arsenical resistance</keyword>
<feature type="transmembrane region" description="Helical" evidence="8">
    <location>
        <begin position="5"/>
        <end position="22"/>
    </location>
</feature>
<feature type="transmembrane region" description="Helical" evidence="8">
    <location>
        <begin position="406"/>
        <end position="429"/>
    </location>
</feature>
<keyword evidence="7 8" id="KW-0472">Membrane</keyword>
<organism evidence="9 10">
    <name type="scientific">Oceanobacillus halophilus</name>
    <dbReference type="NCBI Taxonomy" id="930130"/>
    <lineage>
        <taxon>Bacteria</taxon>
        <taxon>Bacillati</taxon>
        <taxon>Bacillota</taxon>
        <taxon>Bacilli</taxon>
        <taxon>Bacillales</taxon>
        <taxon>Bacillaceae</taxon>
        <taxon>Oceanobacillus</taxon>
    </lineage>
</organism>
<protein>
    <recommendedName>
        <fullName evidence="8">Arsenical pump membrane protein</fullName>
    </recommendedName>
</protein>
<comment type="function">
    <text evidence="8">Involved in arsenical resistance. Thought to form the channel of an arsenite pump.</text>
</comment>
<comment type="caution">
    <text evidence="9">The sequence shown here is derived from an EMBL/GenBank/DDBJ whole genome shotgun (WGS) entry which is preliminary data.</text>
</comment>
<evidence type="ECO:0000256" key="1">
    <source>
        <dbReference type="ARBA" id="ARBA00004651"/>
    </source>
</evidence>
<evidence type="ECO:0000256" key="4">
    <source>
        <dbReference type="ARBA" id="ARBA00022692"/>
    </source>
</evidence>